<dbReference type="RefSeq" id="WP_227260126.1">
    <property type="nucleotide sequence ID" value="NZ_BAAADU010000002.1"/>
</dbReference>
<dbReference type="GeneID" id="68573385"/>
<dbReference type="PANTHER" id="PTHR34069:SF2">
    <property type="entry name" value="BETA-KETOACYL-[ACYL-CARRIER-PROTEIN] SYNTHASE III"/>
    <property type="match status" value="1"/>
</dbReference>
<organism evidence="2 3">
    <name type="scientific">Salarchaeum japonicum</name>
    <dbReference type="NCBI Taxonomy" id="555573"/>
    <lineage>
        <taxon>Archaea</taxon>
        <taxon>Methanobacteriati</taxon>
        <taxon>Methanobacteriota</taxon>
        <taxon>Stenosarchaea group</taxon>
        <taxon>Halobacteria</taxon>
        <taxon>Halobacteriales</taxon>
        <taxon>Halobacteriaceae</taxon>
    </lineage>
</organism>
<dbReference type="InterPro" id="IPR016039">
    <property type="entry name" value="Thiolase-like"/>
</dbReference>
<evidence type="ECO:0000313" key="3">
    <source>
        <dbReference type="Proteomes" id="UP001500194"/>
    </source>
</evidence>
<dbReference type="GO" id="GO:0008299">
    <property type="term" value="P:isoprenoid biosynthetic process"/>
    <property type="evidence" value="ECO:0007669"/>
    <property type="project" value="UniProtKB-KW"/>
</dbReference>
<name>A0AAV3T2K5_9EURY</name>
<keyword evidence="1" id="KW-0414">Isoprene biosynthesis</keyword>
<comment type="caution">
    <text evidence="2">The sequence shown here is derived from an EMBL/GenBank/DDBJ whole genome shotgun (WGS) entry which is preliminary data.</text>
</comment>
<dbReference type="Proteomes" id="UP001500194">
    <property type="component" value="Unassembled WGS sequence"/>
</dbReference>
<dbReference type="PANTHER" id="PTHR34069">
    <property type="entry name" value="3-OXOACYL-[ACYL-CARRIER-PROTEIN] SYNTHASE 3"/>
    <property type="match status" value="1"/>
</dbReference>
<protein>
    <submittedName>
        <fullName evidence="2">Hydroxymethylglutaryl-CoA synthase</fullName>
    </submittedName>
</protein>
<dbReference type="Gene3D" id="3.40.47.10">
    <property type="match status" value="1"/>
</dbReference>
<accession>A0AAV3T2K5</accession>
<reference evidence="2 3" key="1">
    <citation type="journal article" date="2019" name="Int. J. Syst. Evol. Microbiol.">
        <title>The Global Catalogue of Microorganisms (GCM) 10K type strain sequencing project: providing services to taxonomists for standard genome sequencing and annotation.</title>
        <authorList>
            <consortium name="The Broad Institute Genomics Platform"/>
            <consortium name="The Broad Institute Genome Sequencing Center for Infectious Disease"/>
            <person name="Wu L."/>
            <person name="Ma J."/>
        </authorList>
    </citation>
    <scope>NUCLEOTIDE SEQUENCE [LARGE SCALE GENOMIC DNA]</scope>
    <source>
        <strain evidence="2 3">JCM 16327</strain>
    </source>
</reference>
<dbReference type="AlphaFoldDB" id="A0AAV3T2K5"/>
<proteinExistence type="predicted"/>
<dbReference type="CDD" id="cd00827">
    <property type="entry name" value="init_cond_enzymes"/>
    <property type="match status" value="1"/>
</dbReference>
<evidence type="ECO:0000313" key="2">
    <source>
        <dbReference type="EMBL" id="GAA0655659.1"/>
    </source>
</evidence>
<gene>
    <name evidence="2" type="ORF">GCM10009019_19320</name>
</gene>
<keyword evidence="3" id="KW-1185">Reference proteome</keyword>
<sequence length="319" mass="32062">MVAIRGYGSYVPLYRIERSAIAEQYGERAGGGETAVPAHDENVTTLGVQAAKNALSHAGIESPDAVYAATTSDDFDERGVAPHVAHAVGAGEDARVSDFQGSARAATNAVLAARDAVEAGRADTALVVASDVLTADAGTSAERTAGAGAGALVLGAGDGVAALRESAVATTGFVGRFAPAGETPETGDGRFNRANYLDAVTTAVGGLDGEFDRAAFPAPDGRWGSKAAGALDLDAALDSTFDAVGFAGAGGVLLDLAASLDAAEADETVLLAGYGPGGCDALSIERTTDGTPEMTTDDYIESKEYVPYGKHRGFRGGVA</sequence>
<dbReference type="GO" id="GO:0044550">
    <property type="term" value="P:secondary metabolite biosynthetic process"/>
    <property type="evidence" value="ECO:0007669"/>
    <property type="project" value="TreeGrafter"/>
</dbReference>
<dbReference type="GO" id="GO:0016746">
    <property type="term" value="F:acyltransferase activity"/>
    <property type="evidence" value="ECO:0007669"/>
    <property type="project" value="UniProtKB-KW"/>
</dbReference>
<dbReference type="SUPFAM" id="SSF53901">
    <property type="entry name" value="Thiolase-like"/>
    <property type="match status" value="2"/>
</dbReference>
<evidence type="ECO:0000256" key="1">
    <source>
        <dbReference type="ARBA" id="ARBA00023229"/>
    </source>
</evidence>
<dbReference type="EMBL" id="BAAADU010000002">
    <property type="protein sequence ID" value="GAA0655659.1"/>
    <property type="molecule type" value="Genomic_DNA"/>
</dbReference>